<feature type="transmembrane region" description="Helical" evidence="5">
    <location>
        <begin position="238"/>
        <end position="262"/>
    </location>
</feature>
<gene>
    <name evidence="7" type="ORF">DV733_11845</name>
</gene>
<feature type="transmembrane region" description="Helical" evidence="5">
    <location>
        <begin position="329"/>
        <end position="351"/>
    </location>
</feature>
<dbReference type="RefSeq" id="WP_049994510.1">
    <property type="nucleotide sequence ID" value="NZ_CP031310.1"/>
</dbReference>
<reference evidence="7 8" key="1">
    <citation type="journal article" date="2019" name="Nat. Commun.">
        <title>A new type of DNA phosphorothioation-based antiviral system in archaea.</title>
        <authorList>
            <person name="Xiong L."/>
            <person name="Liu S."/>
            <person name="Chen S."/>
            <person name="Xiao Y."/>
            <person name="Zhu B."/>
            <person name="Gao Y."/>
            <person name="Zhang Y."/>
            <person name="Chen B."/>
            <person name="Luo J."/>
            <person name="Deng Z."/>
            <person name="Chen X."/>
            <person name="Wang L."/>
            <person name="Chen S."/>
        </authorList>
    </citation>
    <scope>NUCLEOTIDE SEQUENCE [LARGE SCALE GENOMIC DNA]</scope>
    <source>
        <strain evidence="7 8">CBA1105</strain>
    </source>
</reference>
<evidence type="ECO:0000256" key="5">
    <source>
        <dbReference type="SAM" id="Phobius"/>
    </source>
</evidence>
<dbReference type="AlphaFoldDB" id="A0A4D6HDL0"/>
<evidence type="ECO:0000256" key="3">
    <source>
        <dbReference type="ARBA" id="ARBA00022989"/>
    </source>
</evidence>
<dbReference type="GeneID" id="39848565"/>
<dbReference type="STRING" id="1457250.GCA_000755225_00517"/>
<feature type="transmembrane region" description="Helical" evidence="5">
    <location>
        <begin position="204"/>
        <end position="226"/>
    </location>
</feature>
<dbReference type="Pfam" id="PF12698">
    <property type="entry name" value="ABC2_membrane_3"/>
    <property type="match status" value="1"/>
</dbReference>
<evidence type="ECO:0000259" key="6">
    <source>
        <dbReference type="Pfam" id="PF12698"/>
    </source>
</evidence>
<evidence type="ECO:0000313" key="7">
    <source>
        <dbReference type="EMBL" id="QCC51880.1"/>
    </source>
</evidence>
<evidence type="ECO:0000256" key="2">
    <source>
        <dbReference type="ARBA" id="ARBA00022692"/>
    </source>
</evidence>
<dbReference type="GO" id="GO:0140359">
    <property type="term" value="F:ABC-type transporter activity"/>
    <property type="evidence" value="ECO:0007669"/>
    <property type="project" value="InterPro"/>
</dbReference>
<evidence type="ECO:0000313" key="8">
    <source>
        <dbReference type="Proteomes" id="UP000296706"/>
    </source>
</evidence>
<dbReference type="PANTHER" id="PTHR43077:SF10">
    <property type="entry name" value="TRANSPORT PERMEASE PROTEIN"/>
    <property type="match status" value="1"/>
</dbReference>
<sequence length="355" mass="37957">MSLRALLGKEVRWSKHNAAALLVLVLVLPATFGYASVAFQTVIPQDAPVAVVAGDESVDDASLTVVETAVSSFGAPRRYDSEAAATRGLHREEVYAMITVPPGLANGSKATEIQLSVDGSMVLFEEPSRAMVNVLNYRLGSVPIGDVSVQHRVVGDSHTLAEYLIPILLIGTLMLFAFTYVPYNLAAESRAIERVRTESSLEALVTAKLVYFTALMLVPIAVFGLVTRALGYAITPASIGLVAILLLSFVAMTAVAMTIMLLTRFGTAGRFICVIVMFGLLSFGGIIYPAGFFSPLRRSIVRSVPLHYATIVTRGEMLRDVPLSVYSDFLLIIGGTALAALGALKLGIVAYRRGD</sequence>
<dbReference type="EMBL" id="CP031310">
    <property type="protein sequence ID" value="QCC51880.1"/>
    <property type="molecule type" value="Genomic_DNA"/>
</dbReference>
<evidence type="ECO:0000256" key="1">
    <source>
        <dbReference type="ARBA" id="ARBA00004141"/>
    </source>
</evidence>
<feature type="transmembrane region" description="Helical" evidence="5">
    <location>
        <begin position="269"/>
        <end position="288"/>
    </location>
</feature>
<protein>
    <submittedName>
        <fullName evidence="7">ABC transporter permease</fullName>
    </submittedName>
</protein>
<dbReference type="KEGG" id="hsn:DV733_11845"/>
<dbReference type="InterPro" id="IPR051328">
    <property type="entry name" value="T7SS_ABC-Transporter"/>
</dbReference>
<keyword evidence="3 5" id="KW-1133">Transmembrane helix</keyword>
<comment type="subcellular location">
    <subcellularLocation>
        <location evidence="1">Membrane</location>
        <topology evidence="1">Multi-pass membrane protein</topology>
    </subcellularLocation>
</comment>
<feature type="domain" description="ABC-2 type transporter transmembrane" evidence="6">
    <location>
        <begin position="22"/>
        <end position="331"/>
    </location>
</feature>
<proteinExistence type="predicted"/>
<dbReference type="InterPro" id="IPR013525">
    <property type="entry name" value="ABC2_TM"/>
</dbReference>
<dbReference type="OrthoDB" id="102449at2157"/>
<accession>A0A4D6HDL0</accession>
<keyword evidence="8" id="KW-1185">Reference proteome</keyword>
<feature type="transmembrane region" description="Helical" evidence="5">
    <location>
        <begin position="163"/>
        <end position="183"/>
    </location>
</feature>
<name>A0A4D6HDL0_9EURY</name>
<keyword evidence="4 5" id="KW-0472">Membrane</keyword>
<evidence type="ECO:0000256" key="4">
    <source>
        <dbReference type="ARBA" id="ARBA00023136"/>
    </source>
</evidence>
<organism evidence="7 8">
    <name type="scientific">Halapricum salinum</name>
    <dbReference type="NCBI Taxonomy" id="1457250"/>
    <lineage>
        <taxon>Archaea</taxon>
        <taxon>Methanobacteriati</taxon>
        <taxon>Methanobacteriota</taxon>
        <taxon>Stenosarchaea group</taxon>
        <taxon>Halobacteria</taxon>
        <taxon>Halobacteriales</taxon>
        <taxon>Haloarculaceae</taxon>
        <taxon>Halapricum</taxon>
    </lineage>
</organism>
<dbReference type="Proteomes" id="UP000296706">
    <property type="component" value="Chromosome"/>
</dbReference>
<dbReference type="GO" id="GO:0016020">
    <property type="term" value="C:membrane"/>
    <property type="evidence" value="ECO:0007669"/>
    <property type="project" value="UniProtKB-SubCell"/>
</dbReference>
<keyword evidence="2 5" id="KW-0812">Transmembrane</keyword>
<dbReference type="PANTHER" id="PTHR43077">
    <property type="entry name" value="TRANSPORT PERMEASE YVFS-RELATED"/>
    <property type="match status" value="1"/>
</dbReference>